<name>A0A8H7SFT8_9FUNG</name>
<comment type="similarity">
    <text evidence="2 6">Belongs to the DXO/Dom3Z family.</text>
</comment>
<dbReference type="GO" id="GO:0000956">
    <property type="term" value="P:nuclear-transcribed mRNA catabolic process"/>
    <property type="evidence" value="ECO:0007669"/>
    <property type="project" value="TreeGrafter"/>
</dbReference>
<evidence type="ECO:0000256" key="4">
    <source>
        <dbReference type="ARBA" id="ARBA00044692"/>
    </source>
</evidence>
<dbReference type="InterPro" id="IPR013961">
    <property type="entry name" value="RAI1"/>
</dbReference>
<dbReference type="GO" id="GO:0005634">
    <property type="term" value="C:nucleus"/>
    <property type="evidence" value="ECO:0007669"/>
    <property type="project" value="UniProtKB-SubCell"/>
</dbReference>
<evidence type="ECO:0000313" key="10">
    <source>
        <dbReference type="Proteomes" id="UP000646827"/>
    </source>
</evidence>
<keyword evidence="10" id="KW-1185">Reference proteome</keyword>
<dbReference type="GO" id="GO:0034353">
    <property type="term" value="F:mRNA 5'-diphosphatase activity"/>
    <property type="evidence" value="ECO:0007669"/>
    <property type="project" value="TreeGrafter"/>
</dbReference>
<feature type="region of interest" description="Disordered" evidence="7">
    <location>
        <begin position="1"/>
        <end position="20"/>
    </location>
</feature>
<organism evidence="9 10">
    <name type="scientific">Circinella minor</name>
    <dbReference type="NCBI Taxonomy" id="1195481"/>
    <lineage>
        <taxon>Eukaryota</taxon>
        <taxon>Fungi</taxon>
        <taxon>Fungi incertae sedis</taxon>
        <taxon>Mucoromycota</taxon>
        <taxon>Mucoromycotina</taxon>
        <taxon>Mucoromycetes</taxon>
        <taxon>Mucorales</taxon>
        <taxon>Lichtheimiaceae</taxon>
        <taxon>Circinella</taxon>
    </lineage>
</organism>
<dbReference type="Proteomes" id="UP000646827">
    <property type="component" value="Unassembled WGS sequence"/>
</dbReference>
<comment type="subcellular location">
    <subcellularLocation>
        <location evidence="6">Nucleus</location>
    </subcellularLocation>
</comment>
<keyword evidence="6" id="KW-0547">Nucleotide-binding</keyword>
<dbReference type="GO" id="GO:0110155">
    <property type="term" value="P:NAD-cap decapping"/>
    <property type="evidence" value="ECO:0007669"/>
    <property type="project" value="TreeGrafter"/>
</dbReference>
<dbReference type="GO" id="GO:0046872">
    <property type="term" value="F:metal ion binding"/>
    <property type="evidence" value="ECO:0007669"/>
    <property type="project" value="UniProtKB-KW"/>
</dbReference>
<dbReference type="GO" id="GO:0004518">
    <property type="term" value="F:nuclease activity"/>
    <property type="evidence" value="ECO:0007669"/>
    <property type="project" value="UniProtKB-KW"/>
</dbReference>
<reference evidence="9 10" key="1">
    <citation type="submission" date="2020-12" db="EMBL/GenBank/DDBJ databases">
        <title>Metabolic potential, ecology and presence of endohyphal bacteria is reflected in genomic diversity of Mucoromycotina.</title>
        <authorList>
            <person name="Muszewska A."/>
            <person name="Okrasinska A."/>
            <person name="Steczkiewicz K."/>
            <person name="Drgas O."/>
            <person name="Orlowska M."/>
            <person name="Perlinska-Lenart U."/>
            <person name="Aleksandrzak-Piekarczyk T."/>
            <person name="Szatraj K."/>
            <person name="Zielenkiewicz U."/>
            <person name="Pilsyk S."/>
            <person name="Malc E."/>
            <person name="Mieczkowski P."/>
            <person name="Kruszewska J.S."/>
            <person name="Biernat P."/>
            <person name="Pawlowska J."/>
        </authorList>
    </citation>
    <scope>NUCLEOTIDE SEQUENCE [LARGE SCALE GENOMIC DNA]</scope>
    <source>
        <strain evidence="9 10">CBS 142.35</strain>
    </source>
</reference>
<comment type="cofactor">
    <cofactor evidence="1 6">
        <name>a divalent metal cation</name>
        <dbReference type="ChEBI" id="CHEBI:60240"/>
    </cofactor>
</comment>
<dbReference type="EC" id="3.6.1.-" evidence="6"/>
<comment type="function">
    <text evidence="6">Decapping enzyme for NAD-capped RNAs: specifically hydrolyzes the nicotinamide adenine dinucleotide (NAD) cap from a subset of RNAs by removing the entire NAD moiety from the 5'-end of an NAD-capped RNA.</text>
</comment>
<dbReference type="AlphaFoldDB" id="A0A8H7SFT8"/>
<sequence>MSKRKQYFEESNIGSAPKRFHRDDGQHAFRVLSTDRYTGSYPEYRQPIEINSYSIDADRRVWFDNRQLKYYAKPQLTSTTPSLSYNYERFIQRDDTIPEHIDTLLDALTDARSKNVDNNGNTQADIVTWRGIMTKLFATPFSRKEPWELRATRHKGTIYIEEQQTEEKRMQEANKSERQKKMSYWGYQFEAMCTTTEPNGPAPKVDETLEPPNTNEQYCVLVRTRLGHSSIVMGAEVDCIEGLKPNKKEKSPLKQYIELKTSRRIDVERQNITFEKNLYRAQQQLLFYIRFKLLKFWAQSFLVGVPRVICGFRDDDGVLSHVETINTLEIPRRVRGKPNMWEPSACMNFTDQFLQWLKTVVTIDDSEVTYSIVWDEPWREILVSCNGRKDTFLTQRYMDGKISNEIGGPRALSSSSQ</sequence>
<evidence type="ECO:0000259" key="8">
    <source>
        <dbReference type="Pfam" id="PF08652"/>
    </source>
</evidence>
<evidence type="ECO:0000313" key="9">
    <source>
        <dbReference type="EMBL" id="KAG2227308.1"/>
    </source>
</evidence>
<comment type="catalytic activity">
    <reaction evidence="3">
        <text>a 5'-end (N(7)-methyl 5'-triphosphoguanosine)-ribonucleoside-ribonucleotide in mRNA + H2O = a (N(7)-methyl 5'-triphosphoguanosine)-nucleoside + a 5'-end phospho-ribonucleoside in mRNA + H(+)</text>
        <dbReference type="Rhea" id="RHEA:66928"/>
        <dbReference type="Rhea" id="RHEA-COMP:15692"/>
        <dbReference type="Rhea" id="RHEA-COMP:17313"/>
        <dbReference type="ChEBI" id="CHEBI:15377"/>
        <dbReference type="ChEBI" id="CHEBI:15378"/>
        <dbReference type="ChEBI" id="CHEBI:138282"/>
        <dbReference type="ChEBI" id="CHEBI:172876"/>
        <dbReference type="ChEBI" id="CHEBI:172877"/>
    </reaction>
    <physiologicalReaction direction="left-to-right" evidence="3">
        <dbReference type="Rhea" id="RHEA:66929"/>
    </physiologicalReaction>
</comment>
<comment type="catalytic activity">
    <reaction evidence="5">
        <text>a 5'-end NAD(+)-phospho-ribonucleoside in mRNA + H2O = a 5'-end phospho-ribonucleoside in mRNA + NAD(+) + H(+)</text>
        <dbReference type="Rhea" id="RHEA:60880"/>
        <dbReference type="Rhea" id="RHEA-COMP:15692"/>
        <dbReference type="Rhea" id="RHEA-COMP:15698"/>
        <dbReference type="ChEBI" id="CHEBI:15377"/>
        <dbReference type="ChEBI" id="CHEBI:15378"/>
        <dbReference type="ChEBI" id="CHEBI:57540"/>
        <dbReference type="ChEBI" id="CHEBI:138282"/>
        <dbReference type="ChEBI" id="CHEBI:144029"/>
    </reaction>
    <physiologicalReaction direction="left-to-right" evidence="5">
        <dbReference type="Rhea" id="RHEA:60881"/>
    </physiologicalReaction>
</comment>
<dbReference type="GO" id="GO:0000166">
    <property type="term" value="F:nucleotide binding"/>
    <property type="evidence" value="ECO:0007669"/>
    <property type="project" value="UniProtKB-KW"/>
</dbReference>
<dbReference type="GO" id="GO:0005829">
    <property type="term" value="C:cytosol"/>
    <property type="evidence" value="ECO:0007669"/>
    <property type="project" value="TreeGrafter"/>
</dbReference>
<proteinExistence type="inferred from homology"/>
<keyword evidence="6" id="KW-0539">Nucleus</keyword>
<evidence type="ECO:0000256" key="6">
    <source>
        <dbReference type="RuleBase" id="RU367113"/>
    </source>
</evidence>
<evidence type="ECO:0000256" key="3">
    <source>
        <dbReference type="ARBA" id="ARBA00044676"/>
    </source>
</evidence>
<comment type="catalytic activity">
    <reaction evidence="4">
        <text>a 5'-end triphospho-ribonucleoside in mRNA + H2O = a 5'-end phospho-ribonucleoside in mRNA + diphosphate + H(+)</text>
        <dbReference type="Rhea" id="RHEA:78683"/>
        <dbReference type="Rhea" id="RHEA-COMP:15692"/>
        <dbReference type="Rhea" id="RHEA-COMP:17164"/>
        <dbReference type="ChEBI" id="CHEBI:15377"/>
        <dbReference type="ChEBI" id="CHEBI:15378"/>
        <dbReference type="ChEBI" id="CHEBI:33019"/>
        <dbReference type="ChEBI" id="CHEBI:138282"/>
        <dbReference type="ChEBI" id="CHEBI:167618"/>
    </reaction>
    <physiologicalReaction direction="left-to-right" evidence="4">
        <dbReference type="Rhea" id="RHEA:78684"/>
    </physiologicalReaction>
</comment>
<dbReference type="PANTHER" id="PTHR12395">
    <property type="entry name" value="DOM-3 RELATED"/>
    <property type="match status" value="1"/>
</dbReference>
<evidence type="ECO:0000256" key="1">
    <source>
        <dbReference type="ARBA" id="ARBA00001968"/>
    </source>
</evidence>
<dbReference type="OrthoDB" id="5853397at2759"/>
<keyword evidence="6" id="KW-0694">RNA-binding</keyword>
<evidence type="ECO:0000256" key="7">
    <source>
        <dbReference type="SAM" id="MobiDB-lite"/>
    </source>
</evidence>
<evidence type="ECO:0000256" key="2">
    <source>
        <dbReference type="ARBA" id="ARBA00006562"/>
    </source>
</evidence>
<protein>
    <recommendedName>
        <fullName evidence="6">Decapping nuclease</fullName>
        <ecNumber evidence="6">3.6.1.-</ecNumber>
    </recommendedName>
</protein>
<dbReference type="Pfam" id="PF08652">
    <property type="entry name" value="RAI1"/>
    <property type="match status" value="1"/>
</dbReference>
<dbReference type="PANTHER" id="PTHR12395:SF9">
    <property type="entry name" value="DECAPPING AND EXORIBONUCLEASE PROTEIN"/>
    <property type="match status" value="1"/>
</dbReference>
<feature type="domain" description="RAI1-like" evidence="8">
    <location>
        <begin position="45"/>
        <end position="397"/>
    </location>
</feature>
<keyword evidence="6" id="KW-0378">Hydrolase</keyword>
<evidence type="ECO:0000256" key="5">
    <source>
        <dbReference type="ARBA" id="ARBA00048124"/>
    </source>
</evidence>
<dbReference type="GO" id="GO:0003723">
    <property type="term" value="F:RNA binding"/>
    <property type="evidence" value="ECO:0007669"/>
    <property type="project" value="UniProtKB-KW"/>
</dbReference>
<keyword evidence="6" id="KW-0479">Metal-binding</keyword>
<dbReference type="InterPro" id="IPR039039">
    <property type="entry name" value="RAI1-like_fam"/>
</dbReference>
<keyword evidence="6" id="KW-0540">Nuclease</keyword>
<gene>
    <name evidence="9" type="ORF">INT45_004263</name>
</gene>
<comment type="caution">
    <text evidence="9">The sequence shown here is derived from an EMBL/GenBank/DDBJ whole genome shotgun (WGS) entry which is preliminary data.</text>
</comment>
<accession>A0A8H7SFT8</accession>
<dbReference type="EMBL" id="JAEPRB010000008">
    <property type="protein sequence ID" value="KAG2227308.1"/>
    <property type="molecule type" value="Genomic_DNA"/>
</dbReference>